<name>A0A168C7T7_9EURO</name>
<accession>A0A168C7T7</accession>
<evidence type="ECO:0000313" key="3">
    <source>
        <dbReference type="Proteomes" id="UP000242877"/>
    </source>
</evidence>
<dbReference type="VEuPathDB" id="FungiDB:AAP_01030"/>
<protein>
    <recommendedName>
        <fullName evidence="4">DUF1295 domain-containing protein</fullName>
    </recommendedName>
</protein>
<dbReference type="EMBL" id="AZGZ01000003">
    <property type="protein sequence ID" value="KZZ96257.1"/>
    <property type="molecule type" value="Genomic_DNA"/>
</dbReference>
<feature type="transmembrane region" description="Helical" evidence="1">
    <location>
        <begin position="156"/>
        <end position="177"/>
    </location>
</feature>
<proteinExistence type="predicted"/>
<keyword evidence="1" id="KW-0472">Membrane</keyword>
<reference evidence="2 3" key="1">
    <citation type="journal article" date="2016" name="Genome Biol. Evol.">
        <title>Divergent and convergent evolution of fungal pathogenicity.</title>
        <authorList>
            <person name="Shang Y."/>
            <person name="Xiao G."/>
            <person name="Zheng P."/>
            <person name="Cen K."/>
            <person name="Zhan S."/>
            <person name="Wang C."/>
        </authorList>
    </citation>
    <scope>NUCLEOTIDE SEQUENCE [LARGE SCALE GENOMIC DNA]</scope>
    <source>
        <strain evidence="2 3">ARSEF 7405</strain>
    </source>
</reference>
<dbReference type="Gene3D" id="1.20.120.1630">
    <property type="match status" value="1"/>
</dbReference>
<gene>
    <name evidence="2" type="ORF">AAP_01030</name>
</gene>
<dbReference type="OrthoDB" id="201504at2759"/>
<dbReference type="InterPro" id="IPR010721">
    <property type="entry name" value="UstE-like"/>
</dbReference>
<keyword evidence="3" id="KW-1185">Reference proteome</keyword>
<feature type="transmembrane region" description="Helical" evidence="1">
    <location>
        <begin position="110"/>
        <end position="128"/>
    </location>
</feature>
<dbReference type="PANTHER" id="PTHR32251:SF23">
    <property type="entry name" value="3-OXO-5-ALPHA-STEROID 4-DEHYDROGENASE (DUF1295)"/>
    <property type="match status" value="1"/>
</dbReference>
<dbReference type="Proteomes" id="UP000242877">
    <property type="component" value="Unassembled WGS sequence"/>
</dbReference>
<comment type="caution">
    <text evidence="2">The sequence shown here is derived from an EMBL/GenBank/DDBJ whole genome shotgun (WGS) entry which is preliminary data.</text>
</comment>
<dbReference type="Pfam" id="PF06966">
    <property type="entry name" value="DUF1295"/>
    <property type="match status" value="1"/>
</dbReference>
<feature type="transmembrane region" description="Helical" evidence="1">
    <location>
        <begin position="56"/>
        <end position="74"/>
    </location>
</feature>
<evidence type="ECO:0000313" key="2">
    <source>
        <dbReference type="EMBL" id="KZZ96257.1"/>
    </source>
</evidence>
<feature type="transmembrane region" description="Helical" evidence="1">
    <location>
        <begin position="86"/>
        <end position="104"/>
    </location>
</feature>
<dbReference type="GO" id="GO:0016020">
    <property type="term" value="C:membrane"/>
    <property type="evidence" value="ECO:0007669"/>
    <property type="project" value="TreeGrafter"/>
</dbReference>
<organism evidence="2 3">
    <name type="scientific">Ascosphaera apis ARSEF 7405</name>
    <dbReference type="NCBI Taxonomy" id="392613"/>
    <lineage>
        <taxon>Eukaryota</taxon>
        <taxon>Fungi</taxon>
        <taxon>Dikarya</taxon>
        <taxon>Ascomycota</taxon>
        <taxon>Pezizomycotina</taxon>
        <taxon>Eurotiomycetes</taxon>
        <taxon>Eurotiomycetidae</taxon>
        <taxon>Onygenales</taxon>
        <taxon>Ascosphaeraceae</taxon>
        <taxon>Ascosphaera</taxon>
    </lineage>
</organism>
<dbReference type="AlphaFoldDB" id="A0A168C7T7"/>
<keyword evidence="1" id="KW-0812">Transmembrane</keyword>
<keyword evidence="1" id="KW-1133">Transmembrane helix</keyword>
<dbReference type="PANTHER" id="PTHR32251">
    <property type="entry name" value="3-OXO-5-ALPHA-STEROID 4-DEHYDROGENASE"/>
    <property type="match status" value="1"/>
</dbReference>
<evidence type="ECO:0008006" key="4">
    <source>
        <dbReference type="Google" id="ProtNLM"/>
    </source>
</evidence>
<evidence type="ECO:0000256" key="1">
    <source>
        <dbReference type="SAM" id="Phobius"/>
    </source>
</evidence>
<sequence length="352" mass="40068">MAAMALPPVDIPSDVADYGLTVRPFYSHLCALPSKLFAAGLNYDSLKDVYLSTNPLMTAAALALSTAPVFLIVSELNRNYSQVDRCWSFLPLLFNAHYALWAYANGLPMTTLNAILGLTAVWTVRLGYNYWRKGGFKKGAEDYRWAVVQKRLNNRFLFFLLNLTFISTIQPLLLFLITTPTYVMTLYSSLPDPRFEIFDFTCAQAIVLVLAIETIADNEQWTYQTAKHEYQKTGRVPAKYKGVFSAEDLKRGFNIHGLFSWCRHPNFAAEQAIWIIFHQWTLLKSHVIFNWSGIGALCYVALFQASTTLTEKITASKYPEYAEYQNVIGKFIPKFTINSSEDDTAENMRKEQ</sequence>